<evidence type="ECO:0000313" key="2">
    <source>
        <dbReference type="EMBL" id="KZV19189.1"/>
    </source>
</evidence>
<evidence type="ECO:0000256" key="1">
    <source>
        <dbReference type="SAM" id="MobiDB-lite"/>
    </source>
</evidence>
<name>A0A2Z7AJB5_9LAMI</name>
<evidence type="ECO:0000313" key="3">
    <source>
        <dbReference type="Proteomes" id="UP000250235"/>
    </source>
</evidence>
<dbReference type="AlphaFoldDB" id="A0A2Z7AJB5"/>
<proteinExistence type="predicted"/>
<sequence>MRIRPPELETSICDVKYHVSLPPTSSPLGRTHASSSATNAPSPLRRTCSGHRAEEIPSVVNLLDLLVQTNKGIVIPVVDLIRRSTAAYNSRARILCESGWSQAPRRQQDNDSNILYYAALLCADSA</sequence>
<accession>A0A2Z7AJB5</accession>
<organism evidence="2 3">
    <name type="scientific">Dorcoceras hygrometricum</name>
    <dbReference type="NCBI Taxonomy" id="472368"/>
    <lineage>
        <taxon>Eukaryota</taxon>
        <taxon>Viridiplantae</taxon>
        <taxon>Streptophyta</taxon>
        <taxon>Embryophyta</taxon>
        <taxon>Tracheophyta</taxon>
        <taxon>Spermatophyta</taxon>
        <taxon>Magnoliopsida</taxon>
        <taxon>eudicotyledons</taxon>
        <taxon>Gunneridae</taxon>
        <taxon>Pentapetalae</taxon>
        <taxon>asterids</taxon>
        <taxon>lamiids</taxon>
        <taxon>Lamiales</taxon>
        <taxon>Gesneriaceae</taxon>
        <taxon>Didymocarpoideae</taxon>
        <taxon>Trichosporeae</taxon>
        <taxon>Loxocarpinae</taxon>
        <taxon>Dorcoceras</taxon>
    </lineage>
</organism>
<dbReference type="EMBL" id="KV016770">
    <property type="protein sequence ID" value="KZV19189.1"/>
    <property type="molecule type" value="Genomic_DNA"/>
</dbReference>
<keyword evidence="3" id="KW-1185">Reference proteome</keyword>
<protein>
    <submittedName>
        <fullName evidence="2">Monovalent cation:proton antiporter</fullName>
    </submittedName>
</protein>
<reference evidence="2 3" key="1">
    <citation type="journal article" date="2015" name="Proc. Natl. Acad. Sci. U.S.A.">
        <title>The resurrection genome of Boea hygrometrica: A blueprint for survival of dehydration.</title>
        <authorList>
            <person name="Xiao L."/>
            <person name="Yang G."/>
            <person name="Zhang L."/>
            <person name="Yang X."/>
            <person name="Zhao S."/>
            <person name="Ji Z."/>
            <person name="Zhou Q."/>
            <person name="Hu M."/>
            <person name="Wang Y."/>
            <person name="Chen M."/>
            <person name="Xu Y."/>
            <person name="Jin H."/>
            <person name="Xiao X."/>
            <person name="Hu G."/>
            <person name="Bao F."/>
            <person name="Hu Y."/>
            <person name="Wan P."/>
            <person name="Li L."/>
            <person name="Deng X."/>
            <person name="Kuang T."/>
            <person name="Xiang C."/>
            <person name="Zhu J.K."/>
            <person name="Oliver M.J."/>
            <person name="He Y."/>
        </authorList>
    </citation>
    <scope>NUCLEOTIDE SEQUENCE [LARGE SCALE GENOMIC DNA]</scope>
    <source>
        <strain evidence="3">cv. XS01</strain>
    </source>
</reference>
<feature type="region of interest" description="Disordered" evidence="1">
    <location>
        <begin position="24"/>
        <end position="48"/>
    </location>
</feature>
<dbReference type="Proteomes" id="UP000250235">
    <property type="component" value="Unassembled WGS sequence"/>
</dbReference>
<feature type="compositionally biased region" description="Polar residues" evidence="1">
    <location>
        <begin position="24"/>
        <end position="41"/>
    </location>
</feature>
<gene>
    <name evidence="2" type="ORF">F511_38421</name>
</gene>